<accession>A0A223V209</accession>
<dbReference type="RefSeq" id="WP_094996017.1">
    <property type="nucleotide sequence ID" value="NZ_BMJL01000001.1"/>
</dbReference>
<proteinExistence type="predicted"/>
<evidence type="ECO:0000313" key="1">
    <source>
        <dbReference type="EMBL" id="ASV29391.1"/>
    </source>
</evidence>
<evidence type="ECO:0000313" key="2">
    <source>
        <dbReference type="Proteomes" id="UP000215244"/>
    </source>
</evidence>
<keyword evidence="2" id="KW-1185">Reference proteome</keyword>
<dbReference type="AlphaFoldDB" id="A0A223V209"/>
<organism evidence="1 2">
    <name type="scientific">Maribacter cobaltidurans</name>
    <dbReference type="NCBI Taxonomy" id="1178778"/>
    <lineage>
        <taxon>Bacteria</taxon>
        <taxon>Pseudomonadati</taxon>
        <taxon>Bacteroidota</taxon>
        <taxon>Flavobacteriia</taxon>
        <taxon>Flavobacteriales</taxon>
        <taxon>Flavobacteriaceae</taxon>
        <taxon>Maribacter</taxon>
    </lineage>
</organism>
<dbReference type="Proteomes" id="UP000215244">
    <property type="component" value="Chromosome"/>
</dbReference>
<dbReference type="OrthoDB" id="978006at2"/>
<reference evidence="1 2" key="1">
    <citation type="submission" date="2017-08" db="EMBL/GenBank/DDBJ databases">
        <title>The complete genome sequence of Maribacter sp. B1, isolated from deep-sea sediment.</title>
        <authorList>
            <person name="Wu Y.-H."/>
            <person name="Cheng H."/>
            <person name="Xu X.-W."/>
        </authorList>
    </citation>
    <scope>NUCLEOTIDE SEQUENCE [LARGE SCALE GENOMIC DNA]</scope>
    <source>
        <strain evidence="1 2">B1</strain>
    </source>
</reference>
<gene>
    <name evidence="1" type="ORF">CJ263_03650</name>
</gene>
<sequence>MLSNTTKLFFAIILFLTSNGLIAQTTGNPEFDPKNSVPILGMDFSLLGKMSTKIEEDEGFPENEQYENFLYKQGQLFNQKNEMIGEYLMRYNVYRDEMEANKASSPTKIIFYKDQLGKVTLEKVDYHVLEYVDENGNLVKGYFTSPIFNSNCSIFIKHEKKLKKGKPAKDSYHEDTKTTVVSTKKYFLRFMDGKLQPISLNKNKILKTFPKFQDEVQDFIKENKLKMKTEEDLVTLVKFYNHQLAS</sequence>
<protein>
    <submittedName>
        <fullName evidence="1">Uncharacterized protein</fullName>
    </submittedName>
</protein>
<dbReference type="EMBL" id="CP022957">
    <property type="protein sequence ID" value="ASV29391.1"/>
    <property type="molecule type" value="Genomic_DNA"/>
</dbReference>
<name>A0A223V209_9FLAO</name>
<dbReference type="KEGG" id="marb:CJ263_03650"/>